<gene>
    <name evidence="1" type="ORF">EJ06DRAFT_390909</name>
</gene>
<organism evidence="1 2">
    <name type="scientific">Trichodelitschia bisporula</name>
    <dbReference type="NCBI Taxonomy" id="703511"/>
    <lineage>
        <taxon>Eukaryota</taxon>
        <taxon>Fungi</taxon>
        <taxon>Dikarya</taxon>
        <taxon>Ascomycota</taxon>
        <taxon>Pezizomycotina</taxon>
        <taxon>Dothideomycetes</taxon>
        <taxon>Dothideomycetes incertae sedis</taxon>
        <taxon>Phaeotrichales</taxon>
        <taxon>Phaeotrichaceae</taxon>
        <taxon>Trichodelitschia</taxon>
    </lineage>
</organism>
<dbReference type="Proteomes" id="UP000799640">
    <property type="component" value="Unassembled WGS sequence"/>
</dbReference>
<evidence type="ECO:0000313" key="2">
    <source>
        <dbReference type="Proteomes" id="UP000799640"/>
    </source>
</evidence>
<protein>
    <submittedName>
        <fullName evidence="1">Uncharacterized protein</fullName>
    </submittedName>
</protein>
<sequence>MPFRCMKLVDQYCLSFTLVLPSNLSAGGSSLCGSLNQTRGAGQRSPKGPLANGMLVCRDTHTFLLAESTTETSSDSARRPLKAAR</sequence>
<dbReference type="AlphaFoldDB" id="A0A6G1HZB8"/>
<accession>A0A6G1HZB8</accession>
<proteinExistence type="predicted"/>
<evidence type="ECO:0000313" key="1">
    <source>
        <dbReference type="EMBL" id="KAF2401403.1"/>
    </source>
</evidence>
<keyword evidence="2" id="KW-1185">Reference proteome</keyword>
<reference evidence="1" key="1">
    <citation type="journal article" date="2020" name="Stud. Mycol.">
        <title>101 Dothideomycetes genomes: a test case for predicting lifestyles and emergence of pathogens.</title>
        <authorList>
            <person name="Haridas S."/>
            <person name="Albert R."/>
            <person name="Binder M."/>
            <person name="Bloem J."/>
            <person name="Labutti K."/>
            <person name="Salamov A."/>
            <person name="Andreopoulos B."/>
            <person name="Baker S."/>
            <person name="Barry K."/>
            <person name="Bills G."/>
            <person name="Bluhm B."/>
            <person name="Cannon C."/>
            <person name="Castanera R."/>
            <person name="Culley D."/>
            <person name="Daum C."/>
            <person name="Ezra D."/>
            <person name="Gonzalez J."/>
            <person name="Henrissat B."/>
            <person name="Kuo A."/>
            <person name="Liang C."/>
            <person name="Lipzen A."/>
            <person name="Lutzoni F."/>
            <person name="Magnuson J."/>
            <person name="Mondo S."/>
            <person name="Nolan M."/>
            <person name="Ohm R."/>
            <person name="Pangilinan J."/>
            <person name="Park H.-J."/>
            <person name="Ramirez L."/>
            <person name="Alfaro M."/>
            <person name="Sun H."/>
            <person name="Tritt A."/>
            <person name="Yoshinaga Y."/>
            <person name="Zwiers L.-H."/>
            <person name="Turgeon B."/>
            <person name="Goodwin S."/>
            <person name="Spatafora J."/>
            <person name="Crous P."/>
            <person name="Grigoriev I."/>
        </authorList>
    </citation>
    <scope>NUCLEOTIDE SEQUENCE</scope>
    <source>
        <strain evidence="1">CBS 262.69</strain>
    </source>
</reference>
<dbReference type="EMBL" id="ML996693">
    <property type="protein sequence ID" value="KAF2401403.1"/>
    <property type="molecule type" value="Genomic_DNA"/>
</dbReference>
<name>A0A6G1HZB8_9PEZI</name>